<reference evidence="4" key="1">
    <citation type="submission" date="2018-05" db="EMBL/GenBank/DDBJ databases">
        <authorList>
            <person name="Lanie J.A."/>
            <person name="Ng W.-L."/>
            <person name="Kazmierczak K.M."/>
            <person name="Andrzejewski T.M."/>
            <person name="Davidsen T.M."/>
            <person name="Wayne K.J."/>
            <person name="Tettelin H."/>
            <person name="Glass J.I."/>
            <person name="Rusch D."/>
            <person name="Podicherti R."/>
            <person name="Tsui H.-C.T."/>
            <person name="Winkler M.E."/>
        </authorList>
    </citation>
    <scope>NUCLEOTIDE SEQUENCE</scope>
</reference>
<dbReference type="EMBL" id="UINC01001451">
    <property type="protein sequence ID" value="SUZ81040.1"/>
    <property type="molecule type" value="Genomic_DNA"/>
</dbReference>
<dbReference type="AlphaFoldDB" id="A0A381QPM3"/>
<keyword evidence="2" id="KW-0378">Hydrolase</keyword>
<dbReference type="PANTHER" id="PTHR31793:SF27">
    <property type="entry name" value="NOVEL THIOESTERASE SUPERFAMILY DOMAIN AND SAPOSIN A-TYPE DOMAIN CONTAINING PROTEIN (0610012H03RIK)"/>
    <property type="match status" value="1"/>
</dbReference>
<dbReference type="InterPro" id="IPR006683">
    <property type="entry name" value="Thioestr_dom"/>
</dbReference>
<organism evidence="4">
    <name type="scientific">marine metagenome</name>
    <dbReference type="NCBI Taxonomy" id="408172"/>
    <lineage>
        <taxon>unclassified sequences</taxon>
        <taxon>metagenomes</taxon>
        <taxon>ecological metagenomes</taxon>
    </lineage>
</organism>
<evidence type="ECO:0000313" key="4">
    <source>
        <dbReference type="EMBL" id="SUZ81040.1"/>
    </source>
</evidence>
<evidence type="ECO:0000256" key="2">
    <source>
        <dbReference type="ARBA" id="ARBA00022801"/>
    </source>
</evidence>
<dbReference type="PANTHER" id="PTHR31793">
    <property type="entry name" value="4-HYDROXYBENZOYL-COA THIOESTERASE FAMILY MEMBER"/>
    <property type="match status" value="1"/>
</dbReference>
<name>A0A381QPM3_9ZZZZ</name>
<dbReference type="Gene3D" id="3.10.129.10">
    <property type="entry name" value="Hotdog Thioesterase"/>
    <property type="match status" value="1"/>
</dbReference>
<evidence type="ECO:0000256" key="1">
    <source>
        <dbReference type="ARBA" id="ARBA00005953"/>
    </source>
</evidence>
<evidence type="ECO:0000259" key="3">
    <source>
        <dbReference type="Pfam" id="PF03061"/>
    </source>
</evidence>
<dbReference type="InterPro" id="IPR050563">
    <property type="entry name" value="4-hydroxybenzoyl-CoA_TE"/>
</dbReference>
<dbReference type="InterPro" id="IPR029069">
    <property type="entry name" value="HotDog_dom_sf"/>
</dbReference>
<dbReference type="GO" id="GO:0047617">
    <property type="term" value="F:fatty acyl-CoA hydrolase activity"/>
    <property type="evidence" value="ECO:0007669"/>
    <property type="project" value="TreeGrafter"/>
</dbReference>
<accession>A0A381QPM3</accession>
<feature type="domain" description="Thioesterase" evidence="3">
    <location>
        <begin position="2"/>
        <end position="86"/>
    </location>
</feature>
<protein>
    <recommendedName>
        <fullName evidence="3">Thioesterase domain-containing protein</fullName>
    </recommendedName>
</protein>
<dbReference type="SUPFAM" id="SSF54637">
    <property type="entry name" value="Thioesterase/thiol ester dehydrase-isomerase"/>
    <property type="match status" value="1"/>
</dbReference>
<dbReference type="CDD" id="cd00586">
    <property type="entry name" value="4HBT"/>
    <property type="match status" value="1"/>
</dbReference>
<gene>
    <name evidence="4" type="ORF">METZ01_LOCUS33894</name>
</gene>
<comment type="similarity">
    <text evidence="1">Belongs to the 4-hydroxybenzoyl-CoA thioesterase family.</text>
</comment>
<sequence length="121" mass="13674">MGGIVHFSRFFVFMETAEHEFLRALGTSIDRTVDGVRISWPRASATCDFKSPARFGDVLHIHVRIVRRGVKSLTYGFEFWREDTLLAQGKTTSVCCAMHPDRSPEPIEIPDWFAQAIASDA</sequence>
<proteinExistence type="inferred from homology"/>
<dbReference type="Pfam" id="PF03061">
    <property type="entry name" value="4HBT"/>
    <property type="match status" value="1"/>
</dbReference>